<evidence type="ECO:0008006" key="4">
    <source>
        <dbReference type="Google" id="ProtNLM"/>
    </source>
</evidence>
<dbReference type="EMBL" id="JAWZYT010000628">
    <property type="protein sequence ID" value="KAK4320952.1"/>
    <property type="molecule type" value="Genomic_DNA"/>
</dbReference>
<organism evidence="2 3">
    <name type="scientific">Petrolisthes manimaculis</name>
    <dbReference type="NCBI Taxonomy" id="1843537"/>
    <lineage>
        <taxon>Eukaryota</taxon>
        <taxon>Metazoa</taxon>
        <taxon>Ecdysozoa</taxon>
        <taxon>Arthropoda</taxon>
        <taxon>Crustacea</taxon>
        <taxon>Multicrustacea</taxon>
        <taxon>Malacostraca</taxon>
        <taxon>Eumalacostraca</taxon>
        <taxon>Eucarida</taxon>
        <taxon>Decapoda</taxon>
        <taxon>Pleocyemata</taxon>
        <taxon>Anomura</taxon>
        <taxon>Galatheoidea</taxon>
        <taxon>Porcellanidae</taxon>
        <taxon>Petrolisthes</taxon>
    </lineage>
</organism>
<evidence type="ECO:0000313" key="3">
    <source>
        <dbReference type="Proteomes" id="UP001292094"/>
    </source>
</evidence>
<reference evidence="2" key="1">
    <citation type="submission" date="2023-11" db="EMBL/GenBank/DDBJ databases">
        <title>Genome assemblies of two species of porcelain crab, Petrolisthes cinctipes and Petrolisthes manimaculis (Anomura: Porcellanidae).</title>
        <authorList>
            <person name="Angst P."/>
        </authorList>
    </citation>
    <scope>NUCLEOTIDE SEQUENCE</scope>
    <source>
        <strain evidence="2">PB745_02</strain>
        <tissue evidence="2">Gill</tissue>
    </source>
</reference>
<comment type="caution">
    <text evidence="2">The sequence shown here is derived from an EMBL/GenBank/DDBJ whole genome shotgun (WGS) entry which is preliminary data.</text>
</comment>
<protein>
    <recommendedName>
        <fullName evidence="4">PiggyBac transposable element-derived protein domain-containing protein</fullName>
    </recommendedName>
</protein>
<gene>
    <name evidence="2" type="ORF">Pmani_008207</name>
</gene>
<dbReference type="Proteomes" id="UP001292094">
    <property type="component" value="Unassembled WGS sequence"/>
</dbReference>
<name>A0AAE1Q9B7_9EUCA</name>
<evidence type="ECO:0000313" key="2">
    <source>
        <dbReference type="EMBL" id="KAK4320952.1"/>
    </source>
</evidence>
<keyword evidence="1" id="KW-0732">Signal</keyword>
<evidence type="ECO:0000256" key="1">
    <source>
        <dbReference type="SAM" id="SignalP"/>
    </source>
</evidence>
<feature type="chain" id="PRO_5042228125" description="PiggyBac transposable element-derived protein domain-containing protein" evidence="1">
    <location>
        <begin position="22"/>
        <end position="110"/>
    </location>
</feature>
<keyword evidence="3" id="KW-1185">Reference proteome</keyword>
<sequence>MVPYPSLELLATCLLLEVVIGTSGHLSVPGIYIWNLWLPVCCWNHLNMAHHIPLTEKEEEMLVSSKTVAVLVKTLKEPNKSAVYADNFFTSISLVEFLKDTYGCRYVGTA</sequence>
<feature type="signal peptide" evidence="1">
    <location>
        <begin position="1"/>
        <end position="21"/>
    </location>
</feature>
<proteinExistence type="predicted"/>
<accession>A0AAE1Q9B7</accession>
<dbReference type="AlphaFoldDB" id="A0AAE1Q9B7"/>